<keyword evidence="3" id="KW-1185">Reference proteome</keyword>
<feature type="compositionally biased region" description="Acidic residues" evidence="1">
    <location>
        <begin position="353"/>
        <end position="365"/>
    </location>
</feature>
<accession>A0ABQ0PP57</accession>
<dbReference type="Proteomes" id="UP001065047">
    <property type="component" value="Unassembled WGS sequence"/>
</dbReference>
<reference evidence="2" key="1">
    <citation type="submission" date="2013-04" db="EMBL/GenBank/DDBJ databases">
        <title>The genome sequencing project of 58 acetic acid bacteria.</title>
        <authorList>
            <person name="Okamoto-Kainuma A."/>
            <person name="Ishikawa M."/>
            <person name="Umino S."/>
            <person name="Koizumi Y."/>
            <person name="Shiwa Y."/>
            <person name="Yoshikawa H."/>
            <person name="Matsutani M."/>
            <person name="Matsushita K."/>
        </authorList>
    </citation>
    <scope>NUCLEOTIDE SEQUENCE</scope>
    <source>
        <strain evidence="2">DSM 14337</strain>
    </source>
</reference>
<evidence type="ECO:0000313" key="3">
    <source>
        <dbReference type="Proteomes" id="UP001065047"/>
    </source>
</evidence>
<dbReference type="Gene3D" id="2.160.10.10">
    <property type="entry name" value="Hexapeptide repeat proteins"/>
    <property type="match status" value="1"/>
</dbReference>
<evidence type="ECO:0000313" key="2">
    <source>
        <dbReference type="EMBL" id="GBQ77178.1"/>
    </source>
</evidence>
<dbReference type="RefSeq" id="WP_061505195.1">
    <property type="nucleotide sequence ID" value="NZ_BAPF01000006.1"/>
</dbReference>
<dbReference type="SUPFAM" id="SSF51161">
    <property type="entry name" value="Trimeric LpxA-like enzymes"/>
    <property type="match status" value="1"/>
</dbReference>
<comment type="caution">
    <text evidence="2">The sequence shown here is derived from an EMBL/GenBank/DDBJ whole genome shotgun (WGS) entry which is preliminary data.</text>
</comment>
<name>A0ABQ0PP57_9PROT</name>
<feature type="region of interest" description="Disordered" evidence="1">
    <location>
        <begin position="350"/>
        <end position="371"/>
    </location>
</feature>
<evidence type="ECO:0000256" key="1">
    <source>
        <dbReference type="SAM" id="MobiDB-lite"/>
    </source>
</evidence>
<dbReference type="InterPro" id="IPR011004">
    <property type="entry name" value="Trimer_LpxA-like_sf"/>
</dbReference>
<proteinExistence type="predicted"/>
<gene>
    <name evidence="2" type="ORF">AA14337_0739</name>
</gene>
<dbReference type="GeneID" id="29556367"/>
<protein>
    <recommendedName>
        <fullName evidence="4">Phage related protein</fullName>
    </recommendedName>
</protein>
<organism evidence="2 3">
    <name type="scientific">Acetobacter malorum DSM 14337</name>
    <dbReference type="NCBI Taxonomy" id="1307910"/>
    <lineage>
        <taxon>Bacteria</taxon>
        <taxon>Pseudomonadati</taxon>
        <taxon>Pseudomonadota</taxon>
        <taxon>Alphaproteobacteria</taxon>
        <taxon>Acetobacterales</taxon>
        <taxon>Acetobacteraceae</taxon>
        <taxon>Acetobacter</taxon>
    </lineage>
</organism>
<dbReference type="EMBL" id="BAPF01000006">
    <property type="protein sequence ID" value="GBQ77178.1"/>
    <property type="molecule type" value="Genomic_DNA"/>
</dbReference>
<evidence type="ECO:0008006" key="4">
    <source>
        <dbReference type="Google" id="ProtNLM"/>
    </source>
</evidence>
<sequence length="371" mass="39357">MKPAYEANPKYELTDEQISIGSAKLFRIRALRTFSDVQAGDLGGFVETDGKYEGGRITRSPNLSHDDDCWLYDDAKAFAGANVNFNAKVSGQSEVFGRAIVGGESTVADHTIVDGLHGDLSQYYAGSGVTAMVGCLAKAQGVAEIRARTLKSDDPLVGQPKYELTDEQKEHEGSTVYRIRAVRDFELADGQTVKAGELGGWVESYRNLSHVGGAWIADNAAAMDLALVCENALMKGQSCAYGQALARGQSLMDEEAIIADRVVLGGRAELYGRALLDQGTRAEDSCTIGGDVHVSGGWIGDDASLSGSVRVTGSPEIGGQVELSGSVQVTDNAVLQGNIKLSGKDRVGRDEVLTDLDEEDPELSDDVGPGF</sequence>